<comment type="function">
    <text evidence="19">Key enzyme involved in DNA replication and DNA repair. Involved in Okazaki fragments processing by cleaving long flaps that escape FEN1: flaps that are longer than 27 nucleotides are coated by replication protein A complex (RPA), leading to recruit DNA2 which cleaves the flap until it is too short to bind RPA and becomes a substrate for FEN1. Also involved in 5'-end resection of DNA during double-strand break (DSB) repair by mediating the cleavage of 5'-ssDNA.</text>
</comment>
<keyword evidence="5 19" id="KW-0540">Nuclease</keyword>
<feature type="domain" description="PD-(D/E)XK endonuclease-like" evidence="22">
    <location>
        <begin position="511"/>
        <end position="658"/>
    </location>
</feature>
<dbReference type="Gene3D" id="3.90.320.10">
    <property type="match status" value="1"/>
</dbReference>
<evidence type="ECO:0000256" key="9">
    <source>
        <dbReference type="ARBA" id="ARBA00022801"/>
    </source>
</evidence>
<evidence type="ECO:0000256" key="18">
    <source>
        <dbReference type="ARBA" id="ARBA00047995"/>
    </source>
</evidence>
<comment type="catalytic activity">
    <reaction evidence="18 19">
        <text>ATP + H2O = ADP + phosphate + H(+)</text>
        <dbReference type="Rhea" id="RHEA:13065"/>
        <dbReference type="ChEBI" id="CHEBI:15377"/>
        <dbReference type="ChEBI" id="CHEBI:15378"/>
        <dbReference type="ChEBI" id="CHEBI:30616"/>
        <dbReference type="ChEBI" id="CHEBI:43474"/>
        <dbReference type="ChEBI" id="CHEBI:456216"/>
        <dbReference type="EC" id="3.6.4.12"/>
    </reaction>
</comment>
<evidence type="ECO:0000256" key="20">
    <source>
        <dbReference type="SAM" id="MobiDB-lite"/>
    </source>
</evidence>
<keyword evidence="3 19" id="KW-0004">4Fe-4S</keyword>
<evidence type="ECO:0000256" key="14">
    <source>
        <dbReference type="ARBA" id="ARBA00023125"/>
    </source>
</evidence>
<evidence type="ECO:0000256" key="7">
    <source>
        <dbReference type="ARBA" id="ARBA00022741"/>
    </source>
</evidence>
<keyword evidence="4 19" id="KW-0235">DNA replication</keyword>
<evidence type="ECO:0000256" key="2">
    <source>
        <dbReference type="ARBA" id="ARBA00007913"/>
    </source>
</evidence>
<dbReference type="InterPro" id="IPR038726">
    <property type="entry name" value="PDDEXK_AddAB-type"/>
</dbReference>
<evidence type="ECO:0000256" key="6">
    <source>
        <dbReference type="ARBA" id="ARBA00022723"/>
    </source>
</evidence>
<dbReference type="GO" id="GO:0046872">
    <property type="term" value="F:metal ion binding"/>
    <property type="evidence" value="ECO:0007669"/>
    <property type="project" value="UniProtKB-UniRule"/>
</dbReference>
<keyword evidence="17 19" id="KW-0511">Multifunctional enzyme</keyword>
<evidence type="ECO:0000256" key="12">
    <source>
        <dbReference type="ARBA" id="ARBA00023004"/>
    </source>
</evidence>
<dbReference type="GO" id="GO:0005634">
    <property type="term" value="C:nucleus"/>
    <property type="evidence" value="ECO:0007669"/>
    <property type="project" value="UniProtKB-SubCell"/>
</dbReference>
<dbReference type="GO" id="GO:0005737">
    <property type="term" value="C:cytoplasm"/>
    <property type="evidence" value="ECO:0007669"/>
    <property type="project" value="TreeGrafter"/>
</dbReference>
<keyword evidence="11 19" id="KW-0067">ATP-binding</keyword>
<comment type="similarity">
    <text evidence="2 19">Belongs to the DNA2/NAM7 helicase family.</text>
</comment>
<keyword evidence="14 19" id="KW-0238">DNA-binding</keyword>
<evidence type="ECO:0000256" key="19">
    <source>
        <dbReference type="RuleBase" id="RU367041"/>
    </source>
</evidence>
<feature type="domain" description="DNA2/NAM7 helicase-like C-terminal" evidence="24">
    <location>
        <begin position="1005"/>
        <end position="1204"/>
    </location>
</feature>
<evidence type="ECO:0000256" key="15">
    <source>
        <dbReference type="ARBA" id="ARBA00023204"/>
    </source>
</evidence>
<dbReference type="PANTHER" id="PTHR10887">
    <property type="entry name" value="DNA2/NAM7 HELICASE FAMILY"/>
    <property type="match status" value="1"/>
</dbReference>
<dbReference type="InterPro" id="IPR014808">
    <property type="entry name" value="DNA_replication_fac_Dna2_N"/>
</dbReference>
<keyword evidence="13 19" id="KW-0411">Iron-sulfur</keyword>
<dbReference type="Gene3D" id="3.40.50.300">
    <property type="entry name" value="P-loop containing nucleotide triphosphate hydrolases"/>
    <property type="match status" value="2"/>
</dbReference>
<dbReference type="EC" id="3.1.-.-" evidence="19"/>
<evidence type="ECO:0000256" key="11">
    <source>
        <dbReference type="ARBA" id="ARBA00022840"/>
    </source>
</evidence>
<reference evidence="27" key="1">
    <citation type="submission" date="2016-04" db="UniProtKB">
        <authorList>
            <consortium name="WormBaseParasite"/>
        </authorList>
    </citation>
    <scope>IDENTIFICATION</scope>
</reference>
<dbReference type="GO" id="GO:0003677">
    <property type="term" value="F:DNA binding"/>
    <property type="evidence" value="ECO:0007669"/>
    <property type="project" value="UniProtKB-UniRule"/>
</dbReference>
<evidence type="ECO:0000256" key="4">
    <source>
        <dbReference type="ARBA" id="ARBA00022705"/>
    </source>
</evidence>
<dbReference type="GO" id="GO:0033567">
    <property type="term" value="P:DNA replication, Okazaki fragment processing"/>
    <property type="evidence" value="ECO:0007669"/>
    <property type="project" value="UniProtKB-UniRule"/>
</dbReference>
<protein>
    <recommendedName>
        <fullName evidence="19">DNA replication ATP-dependent helicase/nuclease</fullName>
        <ecNumber evidence="19">3.1.-.-</ecNumber>
        <ecNumber evidence="19">3.6.4.12</ecNumber>
    </recommendedName>
</protein>
<dbReference type="InterPro" id="IPR041677">
    <property type="entry name" value="DNA2/NAM7_AAA_11"/>
</dbReference>
<evidence type="ECO:0000256" key="8">
    <source>
        <dbReference type="ARBA" id="ARBA00022763"/>
    </source>
</evidence>
<dbReference type="PANTHER" id="PTHR10887:SF433">
    <property type="entry name" value="DNA REPLICATION ATP-DEPENDENT HELICASE_NUCLEASE DNA2"/>
    <property type="match status" value="1"/>
</dbReference>
<dbReference type="WBParaSite" id="HDID_0000755801-mRNA-1">
    <property type="protein sequence ID" value="HDID_0000755801-mRNA-1"/>
    <property type="gene ID" value="HDID_0000755801"/>
</dbReference>
<dbReference type="GO" id="GO:0051539">
    <property type="term" value="F:4 iron, 4 sulfur cluster binding"/>
    <property type="evidence" value="ECO:0007669"/>
    <property type="project" value="UniProtKB-UniRule"/>
</dbReference>
<gene>
    <name evidence="25" type="ORF">HDID_LOCUS7556</name>
</gene>
<reference evidence="25 26" key="2">
    <citation type="submission" date="2018-11" db="EMBL/GenBank/DDBJ databases">
        <authorList>
            <consortium name="Pathogen Informatics"/>
        </authorList>
    </citation>
    <scope>NUCLEOTIDE SEQUENCE [LARGE SCALE GENOMIC DNA]</scope>
</reference>
<keyword evidence="19" id="KW-0158">Chromosome</keyword>
<evidence type="ECO:0000259" key="22">
    <source>
        <dbReference type="Pfam" id="PF12705"/>
    </source>
</evidence>
<keyword evidence="15 19" id="KW-0234">DNA repair</keyword>
<comment type="cofactor">
    <cofactor evidence="1">
        <name>[4Fe-4S] cluster</name>
        <dbReference type="ChEBI" id="CHEBI:49883"/>
    </cofactor>
</comment>
<organism evidence="27">
    <name type="scientific">Hymenolepis diminuta</name>
    <name type="common">Rat tapeworm</name>
    <dbReference type="NCBI Taxonomy" id="6216"/>
    <lineage>
        <taxon>Eukaryota</taxon>
        <taxon>Metazoa</taxon>
        <taxon>Spiralia</taxon>
        <taxon>Lophotrochozoa</taxon>
        <taxon>Platyhelminthes</taxon>
        <taxon>Cestoda</taxon>
        <taxon>Eucestoda</taxon>
        <taxon>Cyclophyllidea</taxon>
        <taxon>Hymenolepididae</taxon>
        <taxon>Hymenolepis</taxon>
    </lineage>
</organism>
<evidence type="ECO:0000256" key="16">
    <source>
        <dbReference type="ARBA" id="ARBA00023242"/>
    </source>
</evidence>
<feature type="domain" description="DNA2/NAM7 helicase helicase" evidence="23">
    <location>
        <begin position="893"/>
        <end position="968"/>
    </location>
</feature>
<dbReference type="EMBL" id="UYSG01010948">
    <property type="protein sequence ID" value="VDL59874.1"/>
    <property type="molecule type" value="Genomic_DNA"/>
</dbReference>
<feature type="region of interest" description="Disordered" evidence="20">
    <location>
        <begin position="30"/>
        <end position="109"/>
    </location>
</feature>
<keyword evidence="12 19" id="KW-0408">Iron</keyword>
<evidence type="ECO:0000313" key="26">
    <source>
        <dbReference type="Proteomes" id="UP000274504"/>
    </source>
</evidence>
<dbReference type="OrthoDB" id="306218at2759"/>
<evidence type="ECO:0000256" key="1">
    <source>
        <dbReference type="ARBA" id="ARBA00001966"/>
    </source>
</evidence>
<dbReference type="InterPro" id="IPR047187">
    <property type="entry name" value="SF1_C_Upf1"/>
</dbReference>
<name>A0A158QEK7_HYMDI</name>
<evidence type="ECO:0000313" key="25">
    <source>
        <dbReference type="EMBL" id="VDL59874.1"/>
    </source>
</evidence>
<evidence type="ECO:0000259" key="21">
    <source>
        <dbReference type="Pfam" id="PF08696"/>
    </source>
</evidence>
<dbReference type="GO" id="GO:0071932">
    <property type="term" value="P:replication fork reversal"/>
    <property type="evidence" value="ECO:0007669"/>
    <property type="project" value="TreeGrafter"/>
</dbReference>
<dbReference type="GO" id="GO:0005694">
    <property type="term" value="C:chromosome"/>
    <property type="evidence" value="ECO:0007669"/>
    <property type="project" value="UniProtKB-SubCell"/>
</dbReference>
<dbReference type="AlphaFoldDB" id="A0A158QEK7"/>
<dbReference type="SUPFAM" id="SSF52540">
    <property type="entry name" value="P-loop containing nucleoside triphosphate hydrolases"/>
    <property type="match status" value="1"/>
</dbReference>
<dbReference type="GO" id="GO:0017108">
    <property type="term" value="F:5'-flap endonuclease activity"/>
    <property type="evidence" value="ECO:0007669"/>
    <property type="project" value="UniProtKB-UniRule"/>
</dbReference>
<dbReference type="EC" id="3.6.4.12" evidence="19"/>
<dbReference type="GO" id="GO:0006281">
    <property type="term" value="P:DNA repair"/>
    <property type="evidence" value="ECO:0007669"/>
    <property type="project" value="UniProtKB-KW"/>
</dbReference>
<evidence type="ECO:0000256" key="5">
    <source>
        <dbReference type="ARBA" id="ARBA00022722"/>
    </source>
</evidence>
<dbReference type="InterPro" id="IPR011604">
    <property type="entry name" value="PDDEXK-like_dom_sf"/>
</dbReference>
<dbReference type="Pfam" id="PF08696">
    <property type="entry name" value="Dna2"/>
    <property type="match status" value="1"/>
</dbReference>
<dbReference type="Pfam" id="PF13086">
    <property type="entry name" value="AAA_11"/>
    <property type="match status" value="2"/>
</dbReference>
<keyword evidence="9 19" id="KW-0378">Hydrolase</keyword>
<keyword evidence="8 19" id="KW-0227">DNA damage</keyword>
<evidence type="ECO:0000256" key="10">
    <source>
        <dbReference type="ARBA" id="ARBA00022806"/>
    </source>
</evidence>
<evidence type="ECO:0000256" key="13">
    <source>
        <dbReference type="ARBA" id="ARBA00023014"/>
    </source>
</evidence>
<keyword evidence="10 19" id="KW-0347">Helicase</keyword>
<evidence type="ECO:0000259" key="24">
    <source>
        <dbReference type="Pfam" id="PF13087"/>
    </source>
</evidence>
<dbReference type="InterPro" id="IPR027417">
    <property type="entry name" value="P-loop_NTPase"/>
</dbReference>
<dbReference type="InterPro" id="IPR045055">
    <property type="entry name" value="DNA2/NAM7-like"/>
</dbReference>
<comment type="subcellular location">
    <subcellularLocation>
        <location evidence="19">Nucleus</location>
    </subcellularLocation>
    <subcellularLocation>
        <location evidence="19">Chromosome</location>
    </subcellularLocation>
</comment>
<feature type="domain" description="DNA replication factor Dna2 N-terminal" evidence="21">
    <location>
        <begin position="323"/>
        <end position="418"/>
    </location>
</feature>
<keyword evidence="7 19" id="KW-0547">Nucleotide-binding</keyword>
<evidence type="ECO:0000313" key="27">
    <source>
        <dbReference type="WBParaSite" id="HDID_0000755801-mRNA-1"/>
    </source>
</evidence>
<dbReference type="InterPro" id="IPR041679">
    <property type="entry name" value="DNA2/NAM7-like_C"/>
</dbReference>
<accession>A0A158QEK7</accession>
<dbReference type="Proteomes" id="UP000274504">
    <property type="component" value="Unassembled WGS sequence"/>
</dbReference>
<evidence type="ECO:0000259" key="23">
    <source>
        <dbReference type="Pfam" id="PF13086"/>
    </source>
</evidence>
<evidence type="ECO:0000256" key="3">
    <source>
        <dbReference type="ARBA" id="ARBA00022485"/>
    </source>
</evidence>
<evidence type="ECO:0000256" key="17">
    <source>
        <dbReference type="ARBA" id="ARBA00023268"/>
    </source>
</evidence>
<dbReference type="Pfam" id="PF13087">
    <property type="entry name" value="AAA_12"/>
    <property type="match status" value="1"/>
</dbReference>
<proteinExistence type="inferred from homology"/>
<keyword evidence="6 19" id="KW-0479">Metal-binding</keyword>
<keyword evidence="16 19" id="KW-0539">Nucleus</keyword>
<dbReference type="GO" id="GO:0005524">
    <property type="term" value="F:ATP binding"/>
    <property type="evidence" value="ECO:0007669"/>
    <property type="project" value="UniProtKB-UniRule"/>
</dbReference>
<dbReference type="Pfam" id="PF12705">
    <property type="entry name" value="PDDEXK_1"/>
    <property type="match status" value="1"/>
</dbReference>
<dbReference type="GO" id="GO:0017116">
    <property type="term" value="F:single-stranded DNA helicase activity"/>
    <property type="evidence" value="ECO:0007669"/>
    <property type="project" value="UniProtKB-UniRule"/>
</dbReference>
<sequence>MPQNRKTAVSKVTKIDSMKQVSLMAFVKSTTSSFDSNPPVQNTSSKNKQLETGSTTIIPETPEVKMGIPRVFRSSTGDLIQAPPPPALSTASTSHSYHKPRRSSFVTQRHAHALEKRALEGRVDPISRMGDYDGLNYAPINQNPTPSISNTFASERARRMVRLAMGKNPPTKPQAPVKRPIVLQEESVIEDSVILEDVKSPPPQPRTVKVRRTITLDSPEERHLNNVLNEINKEQESPEMINSKKELKFDENFRESTILGDSFINALDDDWSREFEENLNLETNDSDKIQEKVQRLWYRCRITDISSKGHSVTVSAVHLGTEEPITIGLSGTWIDTPVRLGDIIHLVPSPTDLQSSDSPPPVFHLSDEDHVQSEGTLSSLSSTPRLLVLQPEVLISATTVASAAAGGCSRRAVLQHLWAENEVVETIATDSSDTATVSSAPGTPKYGLGDSTKEFCSALEVFLPKIDQLVKEHCHLNSSTAPSNIPIIKEVLDIEENIWCTNVFFFFFYRIGVKGKIDMTIMCQNGKESDYSIIPLELKTGKPSFSFEHQGQVLLYLLMLSDRHSDRLQGVAKQGWLVYLRQPSQCQTGHSGLIKPQAGSFRGLIQTRNRLAACLKSLLSLDSLTSEVRKGDAKWTPQLPSPLDRERMCSWCPYLLTCGLFRGESSGGIRGLIVENKTKSVDDREFTISLRKWNGGPITAQGLSLGDFLIASSDDGRHVGLCLATLSTISPSSRSLIITTDSARLRQLLIDQTCPRFTHNLKKSTLLDIRRFLRPLNIHQRRAVLSVLMSKDYTLIEGFPGSGKTETIAALLRCLAVLGKQTLLISHTHSAVDNVLLRLTTDSNVKFIRLGNPDKIHNLLRPHNLETILSKEISNVSRSNPSQTTALCSRLVKYVDEVMAQATLIGCTALGAAGHEALARRKFDVVVVDEATQLLLPTALGGLFKLEPDSSQFVLVGDDNQLPPLVQSNVARDGGFGTSLFTHLYRIVQCHENTQVPDEADSLGSCLVQLKAQYRMNSRILRLANTLFYNNAMECASDEVANRTLKLEHFIGETTDWLNRVLSPKMEDSVIFLDTQSVCYYGNNFNYIDLCLFLSDLGISIDDIGVIAPYRIQVDALRERLCSDKRIETNLIYSSTVVEVNTADQFQGRDKSLVIVSFVDCLRHSGRQSDTDTDRKRSWSLFNDGPRLNVALTRAKHKLILIGCAGAHSKPSEGRLNKDGSVLEQMLTVLEEMSVIVPVLSL</sequence>
<dbReference type="CDD" id="cd18808">
    <property type="entry name" value="SF1_C_Upf1"/>
    <property type="match status" value="1"/>
</dbReference>
<feature type="domain" description="DNA2/NAM7 helicase helicase" evidence="23">
    <location>
        <begin position="776"/>
        <end position="877"/>
    </location>
</feature>
<dbReference type="STRING" id="6216.A0A158QEK7"/>
<feature type="compositionally biased region" description="Polar residues" evidence="20">
    <location>
        <begin position="30"/>
        <end position="58"/>
    </location>
</feature>